<sequence>MTTVTRAYVSRVAGLTVFDPDGDRVGKVRDAVVALRVGTAPPRVLGLVLEVVARRRIFLPMGRVTRIDAGAVVLSTGTLSLRHFEQRAGETLVLGELLDRRVTLLEDDRPGVVVDASMEQTRTGDWALTRLAVAEPGRFGRRGQLRQVAWDEVGGLALQEAGQSAEALLAAYRELKPADLAHALQELPDKRRFEVAADLDDERLADVLGELPEAEQITILGTLDDDRAADVLEEMDPDDAADLLNELPNVDRHRLLSLMEPDEAKSVRQLLEYSEDTAGGMMTSEPVILAPDATIAEALARVRAEELTPSLASQVYVCRPPSATPTGRYLGLAHIQRLLREPPFTLVSGVLDDLEPLRPEAPLAEVTRYFATYNLVAAPVVDGAGRLLGAVTVDDVMDALLPDDWRDRARRG</sequence>
<organism evidence="3 4">
    <name type="scientific">Klenkia taihuensis</name>
    <dbReference type="NCBI Taxonomy" id="1225127"/>
    <lineage>
        <taxon>Bacteria</taxon>
        <taxon>Bacillati</taxon>
        <taxon>Actinomycetota</taxon>
        <taxon>Actinomycetes</taxon>
        <taxon>Geodermatophilales</taxon>
        <taxon>Geodermatophilaceae</taxon>
        <taxon>Klenkia</taxon>
    </lineage>
</organism>
<dbReference type="SMART" id="SM00924">
    <property type="entry name" value="MgtE_N"/>
    <property type="match status" value="1"/>
</dbReference>
<dbReference type="Pfam" id="PF26205">
    <property type="entry name" value="SH3_actinomycetes"/>
    <property type="match status" value="1"/>
</dbReference>
<evidence type="ECO:0000313" key="3">
    <source>
        <dbReference type="EMBL" id="SFC81096.1"/>
    </source>
</evidence>
<dbReference type="OrthoDB" id="9764830at2"/>
<dbReference type="InterPro" id="IPR027275">
    <property type="entry name" value="PRC-brl_dom"/>
</dbReference>
<dbReference type="Proteomes" id="UP000199022">
    <property type="component" value="Unassembled WGS sequence"/>
</dbReference>
<dbReference type="InterPro" id="IPR046342">
    <property type="entry name" value="CBS_dom_sf"/>
</dbReference>
<dbReference type="SUPFAM" id="SSF54631">
    <property type="entry name" value="CBS-domain pair"/>
    <property type="match status" value="1"/>
</dbReference>
<name>A0A1I1M7S9_9ACTN</name>
<dbReference type="EMBL" id="FOMD01000002">
    <property type="protein sequence ID" value="SFC81096.1"/>
    <property type="molecule type" value="Genomic_DNA"/>
</dbReference>
<dbReference type="SUPFAM" id="SSF50346">
    <property type="entry name" value="PRC-barrel domain"/>
    <property type="match status" value="1"/>
</dbReference>
<dbReference type="Gene3D" id="1.25.60.10">
    <property type="entry name" value="MgtE N-terminal domain-like"/>
    <property type="match status" value="1"/>
</dbReference>
<protein>
    <submittedName>
        <fullName evidence="3">Mg/Co/Ni transporter MgtE (Contains CBS domain)</fullName>
    </submittedName>
</protein>
<dbReference type="InterPro" id="IPR011033">
    <property type="entry name" value="PRC_barrel-like_sf"/>
</dbReference>
<dbReference type="InterPro" id="IPR000644">
    <property type="entry name" value="CBS_dom"/>
</dbReference>
<dbReference type="InterPro" id="IPR006668">
    <property type="entry name" value="Mg_transptr_MgtE_intracell_dom"/>
</dbReference>
<dbReference type="InterPro" id="IPR058838">
    <property type="entry name" value="SH3_actinomycetes"/>
</dbReference>
<dbReference type="Pfam" id="PF05239">
    <property type="entry name" value="PRC"/>
    <property type="match status" value="1"/>
</dbReference>
<accession>A0A1I1M7S9</accession>
<reference evidence="4" key="1">
    <citation type="submission" date="2016-10" db="EMBL/GenBank/DDBJ databases">
        <authorList>
            <person name="Varghese N."/>
            <person name="Submissions S."/>
        </authorList>
    </citation>
    <scope>NUCLEOTIDE SEQUENCE [LARGE SCALE GENOMIC DNA]</scope>
    <source>
        <strain evidence="4">DSM 45962</strain>
    </source>
</reference>
<dbReference type="Pfam" id="PF03448">
    <property type="entry name" value="MgtE_N"/>
    <property type="match status" value="1"/>
</dbReference>
<evidence type="ECO:0000313" key="4">
    <source>
        <dbReference type="Proteomes" id="UP000199022"/>
    </source>
</evidence>
<dbReference type="Pfam" id="PF00571">
    <property type="entry name" value="CBS"/>
    <property type="match status" value="1"/>
</dbReference>
<evidence type="ECO:0000256" key="1">
    <source>
        <dbReference type="PROSITE-ProRule" id="PRU00703"/>
    </source>
</evidence>
<dbReference type="CDD" id="cd04606">
    <property type="entry name" value="CBS_pair_Mg_transporter"/>
    <property type="match status" value="1"/>
</dbReference>
<evidence type="ECO:0000259" key="2">
    <source>
        <dbReference type="PROSITE" id="PS51371"/>
    </source>
</evidence>
<dbReference type="SMART" id="SM00116">
    <property type="entry name" value="CBS"/>
    <property type="match status" value="1"/>
</dbReference>
<dbReference type="InterPro" id="IPR006669">
    <property type="entry name" value="MgtE_transporter"/>
</dbReference>
<dbReference type="Gene3D" id="3.10.580.10">
    <property type="entry name" value="CBS-domain"/>
    <property type="match status" value="1"/>
</dbReference>
<dbReference type="GO" id="GO:0015095">
    <property type="term" value="F:magnesium ion transmembrane transporter activity"/>
    <property type="evidence" value="ECO:0007669"/>
    <property type="project" value="InterPro"/>
</dbReference>
<gene>
    <name evidence="3" type="ORF">SAMN05661030_1585</name>
</gene>
<proteinExistence type="predicted"/>
<dbReference type="PANTHER" id="PTHR43773">
    <property type="entry name" value="MAGNESIUM TRANSPORTER MGTE"/>
    <property type="match status" value="1"/>
</dbReference>
<dbReference type="InterPro" id="IPR038076">
    <property type="entry name" value="MgtE_N_sf"/>
</dbReference>
<dbReference type="PANTHER" id="PTHR43773:SF1">
    <property type="entry name" value="MAGNESIUM TRANSPORTER MGTE"/>
    <property type="match status" value="1"/>
</dbReference>
<dbReference type="PROSITE" id="PS51371">
    <property type="entry name" value="CBS"/>
    <property type="match status" value="1"/>
</dbReference>
<keyword evidence="4" id="KW-1185">Reference proteome</keyword>
<dbReference type="STRING" id="1225127.SAMN05661030_1585"/>
<dbReference type="RefSeq" id="WP_091556499.1">
    <property type="nucleotide sequence ID" value="NZ_BNAC01000006.1"/>
</dbReference>
<keyword evidence="1" id="KW-0129">CBS domain</keyword>
<feature type="domain" description="CBS" evidence="2">
    <location>
        <begin position="350"/>
        <end position="408"/>
    </location>
</feature>
<dbReference type="AlphaFoldDB" id="A0A1I1M7S9"/>
<dbReference type="GO" id="GO:0016020">
    <property type="term" value="C:membrane"/>
    <property type="evidence" value="ECO:0007669"/>
    <property type="project" value="InterPro"/>
</dbReference>
<dbReference type="SUPFAM" id="SSF158791">
    <property type="entry name" value="MgtE N-terminal domain-like"/>
    <property type="match status" value="1"/>
</dbReference>